<feature type="compositionally biased region" description="Basic residues" evidence="1">
    <location>
        <begin position="51"/>
        <end position="66"/>
    </location>
</feature>
<feature type="region of interest" description="Disordered" evidence="1">
    <location>
        <begin position="26"/>
        <end position="66"/>
    </location>
</feature>
<evidence type="ECO:0000256" key="1">
    <source>
        <dbReference type="SAM" id="MobiDB-lite"/>
    </source>
</evidence>
<accession>A0A6B0UVU6</accession>
<dbReference type="AlphaFoldDB" id="A0A6B0UVU6"/>
<name>A0A6B0UVU6_IXORI</name>
<sequence>MQCVALRQTVVVHLISTSFCEPAQASSHPQTWLQTPQPNPGPEPSGVGRRAAPHPARKKRSLRRTPPRIPNLVACFIHQSRIRTTAHRAAAWFAVSVEIARQRSPCPAIRPSTADFVVPSTIHPVFMSFVVLSRRSLLTIGRRRLAGCHLQR</sequence>
<reference evidence="2" key="1">
    <citation type="submission" date="2019-12" db="EMBL/GenBank/DDBJ databases">
        <title>An insight into the sialome of adult female Ixodes ricinus ticks feeding for 6 days.</title>
        <authorList>
            <person name="Perner J."/>
            <person name="Ribeiro J.M.C."/>
        </authorList>
    </citation>
    <scope>NUCLEOTIDE SEQUENCE</scope>
    <source>
        <strain evidence="2">Semi-engorged</strain>
        <tissue evidence="2">Salivary glands</tissue>
    </source>
</reference>
<dbReference type="EMBL" id="GIFC01011759">
    <property type="protein sequence ID" value="MXU93842.1"/>
    <property type="molecule type" value="Transcribed_RNA"/>
</dbReference>
<protein>
    <submittedName>
        <fullName evidence="2">Uncharacterized protein</fullName>
    </submittedName>
</protein>
<feature type="compositionally biased region" description="Polar residues" evidence="1">
    <location>
        <begin position="26"/>
        <end position="36"/>
    </location>
</feature>
<organism evidence="2">
    <name type="scientific">Ixodes ricinus</name>
    <name type="common">Common tick</name>
    <name type="synonym">Acarus ricinus</name>
    <dbReference type="NCBI Taxonomy" id="34613"/>
    <lineage>
        <taxon>Eukaryota</taxon>
        <taxon>Metazoa</taxon>
        <taxon>Ecdysozoa</taxon>
        <taxon>Arthropoda</taxon>
        <taxon>Chelicerata</taxon>
        <taxon>Arachnida</taxon>
        <taxon>Acari</taxon>
        <taxon>Parasitiformes</taxon>
        <taxon>Ixodida</taxon>
        <taxon>Ixodoidea</taxon>
        <taxon>Ixodidae</taxon>
        <taxon>Ixodinae</taxon>
        <taxon>Ixodes</taxon>
    </lineage>
</organism>
<proteinExistence type="predicted"/>
<evidence type="ECO:0000313" key="2">
    <source>
        <dbReference type="EMBL" id="MXU93842.1"/>
    </source>
</evidence>